<reference evidence="2" key="1">
    <citation type="submission" date="2021-03" db="EMBL/GenBank/DDBJ databases">
        <authorList>
            <person name="Bekaert M."/>
        </authorList>
    </citation>
    <scope>NUCLEOTIDE SEQUENCE</scope>
</reference>
<sequence length="264" mass="30101">MTEDQRKEAKRVAHVKALLSRQNQLSRKEQDNLNDEDLAAVLSSIEENENHHVIDLTSPNEPEAMEQKAKAKTEEQTNTELPFGMNETIYCLKNVKSHRQLKSRCSQLIKDLGTLESNPLMVNIMDQRMEVDAKAMDNYPDDVPDTRALFPCKVSSDGNCLPSCGSVFAHKSEFKASEIRLRIVIELVQNEHLYLDNNFLLKGTTNTKSSKNLPAIYAQYSDMYLPGIHLTENIIRSIYQKEIMKIRLDKKPMGIWQIHALSVG</sequence>
<organism evidence="2 3">
    <name type="scientific">Mytilus edulis</name>
    <name type="common">Blue mussel</name>
    <dbReference type="NCBI Taxonomy" id="6550"/>
    <lineage>
        <taxon>Eukaryota</taxon>
        <taxon>Metazoa</taxon>
        <taxon>Spiralia</taxon>
        <taxon>Lophotrochozoa</taxon>
        <taxon>Mollusca</taxon>
        <taxon>Bivalvia</taxon>
        <taxon>Autobranchia</taxon>
        <taxon>Pteriomorphia</taxon>
        <taxon>Mytilida</taxon>
        <taxon>Mytiloidea</taxon>
        <taxon>Mytilidae</taxon>
        <taxon>Mytilinae</taxon>
        <taxon>Mytilus</taxon>
    </lineage>
</organism>
<feature type="region of interest" description="Disordered" evidence="1">
    <location>
        <begin position="51"/>
        <end position="78"/>
    </location>
</feature>
<proteinExistence type="predicted"/>
<evidence type="ECO:0000313" key="3">
    <source>
        <dbReference type="Proteomes" id="UP000683360"/>
    </source>
</evidence>
<name>A0A8S3Q3R0_MYTED</name>
<evidence type="ECO:0000313" key="2">
    <source>
        <dbReference type="EMBL" id="CAG2190983.1"/>
    </source>
</evidence>
<keyword evidence="3" id="KW-1185">Reference proteome</keyword>
<dbReference type="OrthoDB" id="3863715at2759"/>
<dbReference type="Proteomes" id="UP000683360">
    <property type="component" value="Unassembled WGS sequence"/>
</dbReference>
<dbReference type="EMBL" id="CAJPWZ010000349">
    <property type="protein sequence ID" value="CAG2190983.1"/>
    <property type="molecule type" value="Genomic_DNA"/>
</dbReference>
<protein>
    <submittedName>
        <fullName evidence="2">Uncharacterized protein</fullName>
    </submittedName>
</protein>
<accession>A0A8S3Q3R0</accession>
<comment type="caution">
    <text evidence="2">The sequence shown here is derived from an EMBL/GenBank/DDBJ whole genome shotgun (WGS) entry which is preliminary data.</text>
</comment>
<feature type="compositionally biased region" description="Basic and acidic residues" evidence="1">
    <location>
        <begin position="65"/>
        <end position="75"/>
    </location>
</feature>
<evidence type="ECO:0000256" key="1">
    <source>
        <dbReference type="SAM" id="MobiDB-lite"/>
    </source>
</evidence>
<gene>
    <name evidence="2" type="ORF">MEDL_6236</name>
</gene>
<dbReference type="AlphaFoldDB" id="A0A8S3Q3R0"/>